<gene>
    <name evidence="1" type="ORF">ACHAXA_003715</name>
</gene>
<proteinExistence type="predicted"/>
<sequence>MNPTTATKSNDDEYWRDHLNWSAKQARILTDGGNAMRYYSSEYGCPFSPEELPHHHLERGDSHTAFRRWARERYDGRAPYKEERRMIALSNGAISTIWRSSPIIGAWVRTIFAGRWEHTTNKDEITYNVQTGTLFVDLRIPISKPIGRWENILKHVVVTDDYYRQALTSLSDQDLRLYARQHVFGGFSVLATENKAPGRALATRHHCVDWNHIPGKPRPLPNKWYIECENASAPTNRWKEWSYPTDNNGQCYYYEIWERIMGDEMGQGLRLAMRKCNDDNATSSSSGTCHDDGIFVVVGDHFNYVLGRQWSGREKPYPNATNISVLVDMAIQNGDRETAISFLSLDGGHGTISSGWKIDCSIQPWNHGMRVFNRIGGREAQVRVVGRGADFFSWKVFMGTTLWEIYESSIECASELEVLLTESYSRSLL</sequence>
<evidence type="ECO:0000313" key="1">
    <source>
        <dbReference type="EMBL" id="KAL3817542.1"/>
    </source>
</evidence>
<dbReference type="EMBL" id="JALLPB020000101">
    <property type="protein sequence ID" value="KAL3817542.1"/>
    <property type="molecule type" value="Genomic_DNA"/>
</dbReference>
<dbReference type="AlphaFoldDB" id="A0ABD3RZA5"/>
<protein>
    <submittedName>
        <fullName evidence="1">Uncharacterized protein</fullName>
    </submittedName>
</protein>
<comment type="caution">
    <text evidence="1">The sequence shown here is derived from an EMBL/GenBank/DDBJ whole genome shotgun (WGS) entry which is preliminary data.</text>
</comment>
<accession>A0ABD3RZA5</accession>
<dbReference type="Proteomes" id="UP001530377">
    <property type="component" value="Unassembled WGS sequence"/>
</dbReference>
<reference evidence="1 2" key="1">
    <citation type="submission" date="2024-10" db="EMBL/GenBank/DDBJ databases">
        <title>Updated reference genomes for cyclostephanoid diatoms.</title>
        <authorList>
            <person name="Roberts W.R."/>
            <person name="Alverson A.J."/>
        </authorList>
    </citation>
    <scope>NUCLEOTIDE SEQUENCE [LARGE SCALE GENOMIC DNA]</scope>
    <source>
        <strain evidence="1 2">AJA228-03</strain>
    </source>
</reference>
<name>A0ABD3RZA5_9STRA</name>
<keyword evidence="2" id="KW-1185">Reference proteome</keyword>
<evidence type="ECO:0000313" key="2">
    <source>
        <dbReference type="Proteomes" id="UP001530377"/>
    </source>
</evidence>
<organism evidence="1 2">
    <name type="scientific">Cyclostephanos tholiformis</name>
    <dbReference type="NCBI Taxonomy" id="382380"/>
    <lineage>
        <taxon>Eukaryota</taxon>
        <taxon>Sar</taxon>
        <taxon>Stramenopiles</taxon>
        <taxon>Ochrophyta</taxon>
        <taxon>Bacillariophyta</taxon>
        <taxon>Coscinodiscophyceae</taxon>
        <taxon>Thalassiosirophycidae</taxon>
        <taxon>Stephanodiscales</taxon>
        <taxon>Stephanodiscaceae</taxon>
        <taxon>Cyclostephanos</taxon>
    </lineage>
</organism>